<dbReference type="AlphaFoldDB" id="A0A538SLM2"/>
<gene>
    <name evidence="2" type="ORF">E6K73_03315</name>
</gene>
<comment type="caution">
    <text evidence="2">The sequence shown here is derived from an EMBL/GenBank/DDBJ whole genome shotgun (WGS) entry which is preliminary data.</text>
</comment>
<keyword evidence="1" id="KW-1133">Transmembrane helix</keyword>
<keyword evidence="1" id="KW-0472">Membrane</keyword>
<feature type="transmembrane region" description="Helical" evidence="1">
    <location>
        <begin position="41"/>
        <end position="65"/>
    </location>
</feature>
<evidence type="ECO:0000256" key="1">
    <source>
        <dbReference type="SAM" id="Phobius"/>
    </source>
</evidence>
<dbReference type="Proteomes" id="UP000320184">
    <property type="component" value="Unassembled WGS sequence"/>
</dbReference>
<evidence type="ECO:0000313" key="3">
    <source>
        <dbReference type="Proteomes" id="UP000320184"/>
    </source>
</evidence>
<feature type="transmembrane region" description="Helical" evidence="1">
    <location>
        <begin position="71"/>
        <end position="91"/>
    </location>
</feature>
<name>A0A538SLM2_UNCEI</name>
<protein>
    <submittedName>
        <fullName evidence="2">Uncharacterized protein</fullName>
    </submittedName>
</protein>
<evidence type="ECO:0000313" key="2">
    <source>
        <dbReference type="EMBL" id="TMQ52273.1"/>
    </source>
</evidence>
<proteinExistence type="predicted"/>
<accession>A0A538SLM2</accession>
<reference evidence="2 3" key="1">
    <citation type="journal article" date="2019" name="Nat. Microbiol.">
        <title>Mediterranean grassland soil C-N compound turnover is dependent on rainfall and depth, and is mediated by genomically divergent microorganisms.</title>
        <authorList>
            <person name="Diamond S."/>
            <person name="Andeer P.F."/>
            <person name="Li Z."/>
            <person name="Crits-Christoph A."/>
            <person name="Burstein D."/>
            <person name="Anantharaman K."/>
            <person name="Lane K.R."/>
            <person name="Thomas B.C."/>
            <person name="Pan C."/>
            <person name="Northen T.R."/>
            <person name="Banfield J.F."/>
        </authorList>
    </citation>
    <scope>NUCLEOTIDE SEQUENCE [LARGE SCALE GENOMIC DNA]</scope>
    <source>
        <strain evidence="2">WS_3</strain>
    </source>
</reference>
<dbReference type="EMBL" id="VBOT01000038">
    <property type="protein sequence ID" value="TMQ52273.1"/>
    <property type="molecule type" value="Genomic_DNA"/>
</dbReference>
<sequence>MLELVVLGVLGMAVLLVFGVLAAVAAFVWWIVVLPFKLLGLVFRGAAVLLALPFLLIAGFIGLLVFGAGVLAFMMPALPLVLLILGVVWLVRRRSRSTAHAM</sequence>
<organism evidence="2 3">
    <name type="scientific">Eiseniibacteriota bacterium</name>
    <dbReference type="NCBI Taxonomy" id="2212470"/>
    <lineage>
        <taxon>Bacteria</taxon>
        <taxon>Candidatus Eiseniibacteriota</taxon>
    </lineage>
</organism>
<keyword evidence="1" id="KW-0812">Transmembrane</keyword>
<feature type="transmembrane region" description="Helical" evidence="1">
    <location>
        <begin position="6"/>
        <end position="34"/>
    </location>
</feature>